<feature type="transmembrane region" description="Helical" evidence="6">
    <location>
        <begin position="56"/>
        <end position="78"/>
    </location>
</feature>
<feature type="transmembrane region" description="Helical" evidence="6">
    <location>
        <begin position="117"/>
        <end position="137"/>
    </location>
</feature>
<comment type="caution">
    <text evidence="8">The sequence shown here is derived from an EMBL/GenBank/DDBJ whole genome shotgun (WGS) entry which is preliminary data.</text>
</comment>
<keyword evidence="4 6" id="KW-1133">Transmembrane helix</keyword>
<dbReference type="GO" id="GO:0005886">
    <property type="term" value="C:plasma membrane"/>
    <property type="evidence" value="ECO:0007669"/>
    <property type="project" value="TreeGrafter"/>
</dbReference>
<proteinExistence type="inferred from homology"/>
<gene>
    <name evidence="8" type="ORF">Rhe02_85650</name>
</gene>
<dbReference type="PANTHER" id="PTHR38459:SF1">
    <property type="entry name" value="PROPHAGE BACTOPRENOL-LINKED GLUCOSE TRANSLOCASE HOMOLOG"/>
    <property type="match status" value="1"/>
</dbReference>
<evidence type="ECO:0000256" key="6">
    <source>
        <dbReference type="SAM" id="Phobius"/>
    </source>
</evidence>
<evidence type="ECO:0000256" key="3">
    <source>
        <dbReference type="ARBA" id="ARBA00022692"/>
    </source>
</evidence>
<evidence type="ECO:0000256" key="5">
    <source>
        <dbReference type="ARBA" id="ARBA00023136"/>
    </source>
</evidence>
<dbReference type="InterPro" id="IPR007267">
    <property type="entry name" value="GtrA_DPMS_TM"/>
</dbReference>
<comment type="subcellular location">
    <subcellularLocation>
        <location evidence="1">Membrane</location>
        <topology evidence="1">Multi-pass membrane protein</topology>
    </subcellularLocation>
</comment>
<dbReference type="GO" id="GO:0000271">
    <property type="term" value="P:polysaccharide biosynthetic process"/>
    <property type="evidence" value="ECO:0007669"/>
    <property type="project" value="InterPro"/>
</dbReference>
<keyword evidence="9" id="KW-1185">Reference proteome</keyword>
<feature type="domain" description="GtrA/DPMS transmembrane" evidence="7">
    <location>
        <begin position="27"/>
        <end position="143"/>
    </location>
</feature>
<dbReference type="Pfam" id="PF04138">
    <property type="entry name" value="GtrA_DPMS_TM"/>
    <property type="match status" value="1"/>
</dbReference>
<name>A0A8J3VLT8_9ACTN</name>
<evidence type="ECO:0000313" key="9">
    <source>
        <dbReference type="Proteomes" id="UP000612899"/>
    </source>
</evidence>
<dbReference type="Proteomes" id="UP000612899">
    <property type="component" value="Unassembled WGS sequence"/>
</dbReference>
<feature type="transmembrane region" description="Helical" evidence="6">
    <location>
        <begin position="90"/>
        <end position="111"/>
    </location>
</feature>
<evidence type="ECO:0000256" key="4">
    <source>
        <dbReference type="ARBA" id="ARBA00022989"/>
    </source>
</evidence>
<evidence type="ECO:0000256" key="1">
    <source>
        <dbReference type="ARBA" id="ARBA00004141"/>
    </source>
</evidence>
<evidence type="ECO:0000256" key="2">
    <source>
        <dbReference type="ARBA" id="ARBA00009399"/>
    </source>
</evidence>
<reference evidence="8" key="1">
    <citation type="submission" date="2021-01" db="EMBL/GenBank/DDBJ databases">
        <title>Whole genome shotgun sequence of Rhizocola hellebori NBRC 109834.</title>
        <authorList>
            <person name="Komaki H."/>
            <person name="Tamura T."/>
        </authorList>
    </citation>
    <scope>NUCLEOTIDE SEQUENCE</scope>
    <source>
        <strain evidence="8">NBRC 109834</strain>
    </source>
</reference>
<protein>
    <recommendedName>
        <fullName evidence="7">GtrA/DPMS transmembrane domain-containing protein</fullName>
    </recommendedName>
</protein>
<organism evidence="8 9">
    <name type="scientific">Rhizocola hellebori</name>
    <dbReference type="NCBI Taxonomy" id="1392758"/>
    <lineage>
        <taxon>Bacteria</taxon>
        <taxon>Bacillati</taxon>
        <taxon>Actinomycetota</taxon>
        <taxon>Actinomycetes</taxon>
        <taxon>Micromonosporales</taxon>
        <taxon>Micromonosporaceae</taxon>
        <taxon>Rhizocola</taxon>
    </lineage>
</organism>
<evidence type="ECO:0000313" key="8">
    <source>
        <dbReference type="EMBL" id="GIH10498.1"/>
    </source>
</evidence>
<dbReference type="EMBL" id="BONY01000096">
    <property type="protein sequence ID" value="GIH10498.1"/>
    <property type="molecule type" value="Genomic_DNA"/>
</dbReference>
<comment type="similarity">
    <text evidence="2">Belongs to the GtrA family.</text>
</comment>
<keyword evidence="3 6" id="KW-0812">Transmembrane</keyword>
<keyword evidence="5 6" id="KW-0472">Membrane</keyword>
<dbReference type="InterPro" id="IPR051401">
    <property type="entry name" value="GtrA_CellWall_Glycosyl"/>
</dbReference>
<evidence type="ECO:0000259" key="7">
    <source>
        <dbReference type="Pfam" id="PF04138"/>
    </source>
</evidence>
<feature type="transmembrane region" description="Helical" evidence="6">
    <location>
        <begin position="28"/>
        <end position="50"/>
    </location>
</feature>
<accession>A0A8J3VLT8</accession>
<sequence>MTESRVAPTQSRPVSLVLGLLRDQRVRYLLVGATATVVYYGIFAGLWLVSSGHVPYLAVAVIANLCTAVLTYPLYRVVVFRTDGPWFSSLVKFYVASLWGLLFVFFGLPLLVEIANVPVLVAQAVMLLLIPLINYQLNKTWAFSRKASQ</sequence>
<dbReference type="PANTHER" id="PTHR38459">
    <property type="entry name" value="PROPHAGE BACTOPRENOL-LINKED GLUCOSE TRANSLOCASE HOMOLOG"/>
    <property type="match status" value="1"/>
</dbReference>
<dbReference type="AlphaFoldDB" id="A0A8J3VLT8"/>
<dbReference type="RefSeq" id="WP_203914210.1">
    <property type="nucleotide sequence ID" value="NZ_BONY01000096.1"/>
</dbReference>